<comment type="caution">
    <text evidence="2">The sequence shown here is derived from an EMBL/GenBank/DDBJ whole genome shotgun (WGS) entry which is preliminary data.</text>
</comment>
<dbReference type="EMBL" id="QXWK01000010">
    <property type="protein sequence ID" value="NBH61267.1"/>
    <property type="molecule type" value="Genomic_DNA"/>
</dbReference>
<evidence type="ECO:0000313" key="2">
    <source>
        <dbReference type="EMBL" id="NBH61267.1"/>
    </source>
</evidence>
<organism evidence="2 3">
    <name type="scientific">Anaerotruncus colihominis</name>
    <dbReference type="NCBI Taxonomy" id="169435"/>
    <lineage>
        <taxon>Bacteria</taxon>
        <taxon>Bacillati</taxon>
        <taxon>Bacillota</taxon>
        <taxon>Clostridia</taxon>
        <taxon>Eubacteriales</taxon>
        <taxon>Oscillospiraceae</taxon>
        <taxon>Anaerotruncus</taxon>
    </lineage>
</organism>
<feature type="domain" description="Transposase IS204/IS1001/IS1096/IS1165 DDE" evidence="1">
    <location>
        <begin position="81"/>
        <end position="317"/>
    </location>
</feature>
<keyword evidence="3" id="KW-1185">Reference proteome</keyword>
<proteinExistence type="predicted"/>
<dbReference type="RefSeq" id="WP_160201549.1">
    <property type="nucleotide sequence ID" value="NZ_QXWK01000010.1"/>
</dbReference>
<gene>
    <name evidence="2" type="ORF">D0435_06330</name>
</gene>
<name>A0A845QKP4_9FIRM</name>
<protein>
    <submittedName>
        <fullName evidence="2">ISL3 family transposase</fullName>
    </submittedName>
</protein>
<dbReference type="Proteomes" id="UP000446866">
    <property type="component" value="Unassembled WGS sequence"/>
</dbReference>
<evidence type="ECO:0000313" key="3">
    <source>
        <dbReference type="Proteomes" id="UP000446866"/>
    </source>
</evidence>
<dbReference type="PANTHER" id="PTHR33498">
    <property type="entry name" value="TRANSPOSASE FOR INSERTION SEQUENCE ELEMENT IS1557"/>
    <property type="match status" value="1"/>
</dbReference>
<sequence length="324" mass="37671">MLSIRKRRHVCPCCGKKFFETIPFLPKYQRTSNALWAMALFELSKTASMKSIVERLNVSASTTARILDKVNYPCTTLPSVISIDEFKGNTGGRKFQCILTNPKEKKVLDILPNRKGDTLYQYFSKFPDRNNIKYVVMDLSTLFRSLAKTAFPKAEIVADRFHALRLAIYALEQVRKEAQKNFHTKRRRYFKHARTLLIKHKEKLDSEELEQVANMLSLSKELAQAYHLKELAYELFASLDVYTAKKKLLAFKMAVQVANLAPFNKVASTYTQWEKEILNAFDVPFSNGYTEGCNNRIKVTKRVAYGMRNYERFKKRILHTMVQY</sequence>
<dbReference type="PANTHER" id="PTHR33498:SF1">
    <property type="entry name" value="TRANSPOSASE FOR INSERTION SEQUENCE ELEMENT IS1557"/>
    <property type="match status" value="1"/>
</dbReference>
<evidence type="ECO:0000259" key="1">
    <source>
        <dbReference type="Pfam" id="PF01610"/>
    </source>
</evidence>
<dbReference type="AlphaFoldDB" id="A0A845QKP4"/>
<dbReference type="NCBIfam" id="NF033550">
    <property type="entry name" value="transpos_ISL3"/>
    <property type="match status" value="1"/>
</dbReference>
<accession>A0A845QKP4</accession>
<reference evidence="2 3" key="1">
    <citation type="submission" date="2018-08" db="EMBL/GenBank/DDBJ databases">
        <title>Murine metabolic-syndrome-specific gut microbial biobank.</title>
        <authorList>
            <person name="Liu C."/>
        </authorList>
    </citation>
    <scope>NUCLEOTIDE SEQUENCE [LARGE SCALE GENOMIC DNA]</scope>
    <source>
        <strain evidence="2 3">28</strain>
    </source>
</reference>
<dbReference type="InterPro" id="IPR002560">
    <property type="entry name" value="Transposase_DDE"/>
</dbReference>
<dbReference type="Pfam" id="PF01610">
    <property type="entry name" value="DDE_Tnp_ISL3"/>
    <property type="match status" value="1"/>
</dbReference>
<dbReference type="InterPro" id="IPR047951">
    <property type="entry name" value="Transpos_ISL3"/>
</dbReference>